<organism evidence="1">
    <name type="scientific">Myoviridae sp. ctA4D8</name>
    <dbReference type="NCBI Taxonomy" id="2823535"/>
    <lineage>
        <taxon>Viruses</taxon>
        <taxon>Duplodnaviria</taxon>
        <taxon>Heunggongvirae</taxon>
        <taxon>Uroviricota</taxon>
        <taxon>Caudoviricetes</taxon>
    </lineage>
</organism>
<accession>A0A8S5L6H9</accession>
<dbReference type="EMBL" id="BK014643">
    <property type="protein sequence ID" value="DAD65392.1"/>
    <property type="molecule type" value="Genomic_DNA"/>
</dbReference>
<protein>
    <submittedName>
        <fullName evidence="1">Uncharacterized protein</fullName>
    </submittedName>
</protein>
<proteinExistence type="predicted"/>
<name>A0A8S5L6H9_9CAUD</name>
<reference evidence="1" key="1">
    <citation type="journal article" date="2021" name="Proc. Natl. Acad. Sci. U.S.A.">
        <title>A Catalog of Tens of Thousands of Viruses from Human Metagenomes Reveals Hidden Associations with Chronic Diseases.</title>
        <authorList>
            <person name="Tisza M.J."/>
            <person name="Buck C.B."/>
        </authorList>
    </citation>
    <scope>NUCLEOTIDE SEQUENCE</scope>
    <source>
        <strain evidence="1">CtA4D8</strain>
    </source>
</reference>
<sequence>MNNFKYIPKGRDIAITMDGEILIDSDPKIQALVTLINGKDPEILSYNTRGRIAIEMQNALYDAIDKYSIRELAKNHIENLLKENPKIKTDDREREKALRDIKSGVLAPYSEELEKQLKEILENNMVNEANITGGVRVDPDKIYMLHDKGYSGVMVYFGSTNKNYVQIKDFNAEEHAKIHMYTSMNPEYKRMFLNAIPDLINETILDFVEMNERAGRSKFYEKYGDKIIKNRLNEENGKDEFGGYDITLTYKNRSGEFGIRIGDLVDYSVRASAEEEAVLLKADKDAFAKTLHKYIYNYVYTYFKDICVRNNSSKLVKEYVDFVIKGSGRVGGSLDRFFHDMLSGLETNNTDLLYAYKDEIRAEVEKRGIVLNESADNTQTKYVRSRYRPYINMYVPKGEDIISITLDGYGTFIYKADEKERANADLLDHSDVHFELDLTEKIQQVLYNVLISIPDLPGVDMKSILKDYVKDMYDTWKKDEVYMKNFVDMLELSDLAYYKDDIMAELSKLGYLYESRRIRYVNEARFDKEIKTDHGLVFVKNKHDGTYTFGLVGGFNSDYELSPREKASFFLLLRNRKLSATVVEQINKQLKNFIQEYIQNIGSMFQVDKVIKNHVNFLINQNKYSDIVEVARPFVDSYYGDIYKKEFIKKGVLLS</sequence>
<evidence type="ECO:0000313" key="1">
    <source>
        <dbReference type="EMBL" id="DAD65392.1"/>
    </source>
</evidence>